<feature type="domain" description="Reverse transcriptase" evidence="3">
    <location>
        <begin position="68"/>
        <end position="202"/>
    </location>
</feature>
<keyword evidence="5" id="KW-1185">Reference proteome</keyword>
<dbReference type="Proteomes" id="UP001239994">
    <property type="component" value="Unassembled WGS sequence"/>
</dbReference>
<gene>
    <name evidence="4" type="ORF">P4O66_001142</name>
</gene>
<dbReference type="SUPFAM" id="SSF56672">
    <property type="entry name" value="DNA/RNA polymerases"/>
    <property type="match status" value="1"/>
</dbReference>
<comment type="caution">
    <text evidence="4">The sequence shown here is derived from an EMBL/GenBank/DDBJ whole genome shotgun (WGS) entry which is preliminary data.</text>
</comment>
<evidence type="ECO:0000313" key="5">
    <source>
        <dbReference type="Proteomes" id="UP001239994"/>
    </source>
</evidence>
<dbReference type="InterPro" id="IPR043502">
    <property type="entry name" value="DNA/RNA_pol_sf"/>
</dbReference>
<sequence>MTIDSPETDKKLTDPWEYSDLVLAFSPAKASQLPPHMLKECAVPPMCRIYPLSLEEERTMGQYIKEALHQGYICPSTSPALASVFFVKKKDGGPRPCMDYRGLNELLIPYTYPLPLIPTALEQLRGVPYFTKLDLHSTYNLIKFREGDEWKNAFSITSGHYEYLVLPYGLPTAPSIFQAYNNEVLREFLNRSVIANNDNILI</sequence>
<dbReference type="CDD" id="cd01647">
    <property type="entry name" value="RT_LTR"/>
    <property type="match status" value="1"/>
</dbReference>
<dbReference type="InterPro" id="IPR053134">
    <property type="entry name" value="RNA-dir_DNA_polymerase"/>
</dbReference>
<dbReference type="PANTHER" id="PTHR24559">
    <property type="entry name" value="TRANSPOSON TY3-I GAG-POL POLYPROTEIN"/>
    <property type="match status" value="1"/>
</dbReference>
<accession>A0AAD8ZAT4</accession>
<dbReference type="EMBL" id="JAROKS010000015">
    <property type="protein sequence ID" value="KAK1795652.1"/>
    <property type="molecule type" value="Genomic_DNA"/>
</dbReference>
<evidence type="ECO:0000259" key="3">
    <source>
        <dbReference type="PROSITE" id="PS50878"/>
    </source>
</evidence>
<reference evidence="4" key="1">
    <citation type="submission" date="2023-03" db="EMBL/GenBank/DDBJ databases">
        <title>Electrophorus voltai genome.</title>
        <authorList>
            <person name="Bian C."/>
        </authorList>
    </citation>
    <scope>NUCLEOTIDE SEQUENCE</scope>
    <source>
        <strain evidence="4">CB-2022</strain>
        <tissue evidence="4">Muscle</tissue>
    </source>
</reference>
<dbReference type="Gene3D" id="3.30.70.270">
    <property type="match status" value="1"/>
</dbReference>
<evidence type="ECO:0000256" key="1">
    <source>
        <dbReference type="ARBA" id="ARBA00010879"/>
    </source>
</evidence>
<protein>
    <recommendedName>
        <fullName evidence="2">ribonuclease H</fullName>
        <ecNumber evidence="2">3.1.26.4</ecNumber>
    </recommendedName>
</protein>
<dbReference type="InterPro" id="IPR043128">
    <property type="entry name" value="Rev_trsase/Diguanyl_cyclase"/>
</dbReference>
<dbReference type="GO" id="GO:0004523">
    <property type="term" value="F:RNA-DNA hybrid ribonuclease activity"/>
    <property type="evidence" value="ECO:0007669"/>
    <property type="project" value="UniProtKB-EC"/>
</dbReference>
<name>A0AAD8ZAT4_9TELE</name>
<dbReference type="InterPro" id="IPR000477">
    <property type="entry name" value="RT_dom"/>
</dbReference>
<comment type="similarity">
    <text evidence="1">Belongs to the beta type-B retroviral polymerase family. HERV class-II K(HML-2) pol subfamily.</text>
</comment>
<evidence type="ECO:0000313" key="4">
    <source>
        <dbReference type="EMBL" id="KAK1795652.1"/>
    </source>
</evidence>
<dbReference type="Gene3D" id="3.10.10.10">
    <property type="entry name" value="HIV Type 1 Reverse Transcriptase, subunit A, domain 1"/>
    <property type="match status" value="1"/>
</dbReference>
<evidence type="ECO:0000256" key="2">
    <source>
        <dbReference type="ARBA" id="ARBA00012180"/>
    </source>
</evidence>
<proteinExistence type="inferred from homology"/>
<dbReference type="Pfam" id="PF00078">
    <property type="entry name" value="RVT_1"/>
    <property type="match status" value="1"/>
</dbReference>
<dbReference type="PROSITE" id="PS50878">
    <property type="entry name" value="RT_POL"/>
    <property type="match status" value="1"/>
</dbReference>
<dbReference type="EC" id="3.1.26.4" evidence="2"/>
<dbReference type="PANTHER" id="PTHR24559:SF440">
    <property type="entry name" value="RIBONUCLEASE H"/>
    <property type="match status" value="1"/>
</dbReference>
<organism evidence="4 5">
    <name type="scientific">Electrophorus voltai</name>
    <dbReference type="NCBI Taxonomy" id="2609070"/>
    <lineage>
        <taxon>Eukaryota</taxon>
        <taxon>Metazoa</taxon>
        <taxon>Chordata</taxon>
        <taxon>Craniata</taxon>
        <taxon>Vertebrata</taxon>
        <taxon>Euteleostomi</taxon>
        <taxon>Actinopterygii</taxon>
        <taxon>Neopterygii</taxon>
        <taxon>Teleostei</taxon>
        <taxon>Ostariophysi</taxon>
        <taxon>Gymnotiformes</taxon>
        <taxon>Gymnotoidei</taxon>
        <taxon>Gymnotidae</taxon>
        <taxon>Electrophorus</taxon>
    </lineage>
</organism>
<dbReference type="AlphaFoldDB" id="A0AAD8ZAT4"/>